<dbReference type="Gene3D" id="2.30.30.140">
    <property type="match status" value="1"/>
</dbReference>
<name>A0A814R9E0_9BILA</name>
<dbReference type="SMART" id="SM01126">
    <property type="entry name" value="DDE_Tnp_IS1595"/>
    <property type="match status" value="1"/>
</dbReference>
<dbReference type="PANTHER" id="PTHR47163">
    <property type="entry name" value="DDE_TNP_IS1595 DOMAIN-CONTAINING PROTEIN"/>
    <property type="match status" value="1"/>
</dbReference>
<evidence type="ECO:0000313" key="2">
    <source>
        <dbReference type="EMBL" id="CAF1130427.1"/>
    </source>
</evidence>
<reference evidence="2" key="1">
    <citation type="submission" date="2021-02" db="EMBL/GenBank/DDBJ databases">
        <authorList>
            <person name="Nowell W R."/>
        </authorList>
    </citation>
    <scope>NUCLEOTIDE SEQUENCE</scope>
</reference>
<dbReference type="InterPro" id="IPR053164">
    <property type="entry name" value="IS1016-like_transposase"/>
</dbReference>
<dbReference type="Pfam" id="PF00567">
    <property type="entry name" value="TUDOR"/>
    <property type="match status" value="1"/>
</dbReference>
<dbReference type="EMBL" id="CAJNOU010000995">
    <property type="protein sequence ID" value="CAF1130427.1"/>
    <property type="molecule type" value="Genomic_DNA"/>
</dbReference>
<accession>A0A814R9E0</accession>
<dbReference type="AlphaFoldDB" id="A0A814R9E0"/>
<gene>
    <name evidence="2" type="ORF">SEV965_LOCUS17386</name>
</gene>
<feature type="domain" description="ISXO2-like transposase" evidence="1">
    <location>
        <begin position="143"/>
        <end position="288"/>
    </location>
</feature>
<protein>
    <recommendedName>
        <fullName evidence="1">ISXO2-like transposase domain-containing protein</fullName>
    </recommendedName>
</protein>
<comment type="caution">
    <text evidence="2">The sequence shown here is derived from an EMBL/GenBank/DDBJ whole genome shotgun (WGS) entry which is preliminary data.</text>
</comment>
<proteinExistence type="predicted"/>
<dbReference type="InterPro" id="IPR035437">
    <property type="entry name" value="SNase_OB-fold_sf"/>
</dbReference>
<dbReference type="Proteomes" id="UP000663889">
    <property type="component" value="Unassembled WGS sequence"/>
</dbReference>
<dbReference type="InterPro" id="IPR024445">
    <property type="entry name" value="Tnp_ISXO2-like"/>
</dbReference>
<dbReference type="InterPro" id="IPR002999">
    <property type="entry name" value="Tudor"/>
</dbReference>
<evidence type="ECO:0000313" key="3">
    <source>
        <dbReference type="Proteomes" id="UP000663889"/>
    </source>
</evidence>
<dbReference type="PANTHER" id="PTHR47163:SF2">
    <property type="entry name" value="SI:DKEY-17M8.2"/>
    <property type="match status" value="1"/>
</dbReference>
<organism evidence="2 3">
    <name type="scientific">Rotaria sordida</name>
    <dbReference type="NCBI Taxonomy" id="392033"/>
    <lineage>
        <taxon>Eukaryota</taxon>
        <taxon>Metazoa</taxon>
        <taxon>Spiralia</taxon>
        <taxon>Gnathifera</taxon>
        <taxon>Rotifera</taxon>
        <taxon>Eurotatoria</taxon>
        <taxon>Bdelloidea</taxon>
        <taxon>Philodinida</taxon>
        <taxon>Philodinidae</taxon>
        <taxon>Rotaria</taxon>
    </lineage>
</organism>
<sequence>MAYAPLPALDDLSNREWNELTSNLEKTINLCQQLGLLHVYPTKPCPKMHNNWYLGACSTALDECKWRCRTCKSSRSLRKDTFFEDSRLTLQQILDLMMYWCQGLDSHKFIRRNIQILGDATIVDWKNVMRDLCLEYFIRNSVVIGGVNHVVEIDESAWTKRKYHRGRRVGTQWVFGGIDRDTRECFAVLVGRRDPPTLIPLIHQFILPGTTIYSDRWPAYNLINNEIYGPKRYIRQTVNHSVNFVDPITGTEISSNSSDRISRLSNLPSINLNLNDNIEKNHFKHIYNNINETYLECISCDRMSRLTNFSINTLDIARNNRDQRFYGVQIINHECQHKILVVLFFFDFGKYITIQESSIYELILECQIYPLQAIKCSLVLIHSMNEDWSHKVINLINRFIDEKRFQTLSILFIKQYIESQRSSTQQQTDKTQPTSSVSIEINPIDVRYEQSQKQQINNPIITATNIEVQFVDQGDIRELETNTMIQLVEFVDGEFASFWKTFHHSHKSSETTKPIQSTSLINRNNILSTITNLLYSQQSNISAKTFLPVSNNEPSVRKL</sequence>
<evidence type="ECO:0000259" key="1">
    <source>
        <dbReference type="SMART" id="SM01126"/>
    </source>
</evidence>
<dbReference type="SUPFAM" id="SSF63748">
    <property type="entry name" value="Tudor/PWWP/MBT"/>
    <property type="match status" value="1"/>
</dbReference>
<dbReference type="Gene3D" id="2.40.50.90">
    <property type="match status" value="1"/>
</dbReference>
<dbReference type="Pfam" id="PF12762">
    <property type="entry name" value="DDE_Tnp_IS1595"/>
    <property type="match status" value="1"/>
</dbReference>